<reference evidence="1 2" key="1">
    <citation type="submission" date="2016-10" db="EMBL/GenBank/DDBJ databases">
        <title>Silvanigrella aquatica sp. nov., isolated from a freshwater lake located in the Black Forest, Germany, description of Silvanigrellaceae fam. nov., Silvanigrellales ord. nov., reclassification of the order Bdellovibrionales in the class Oligoflexia, reclassification of the families Bacteriovoracaceae and Halobacteriovoraceae in the new order Bacteriovoracales ord. nov., and reclassification of the family Pseudobacteriovoracaceae in the order Oligoflexiales.</title>
        <authorList>
            <person name="Hahn M.W."/>
            <person name="Schmidt J."/>
            <person name="Koll U."/>
            <person name="Rohde M."/>
            <person name="Verbag S."/>
            <person name="Pitt A."/>
            <person name="Nakai R."/>
            <person name="Naganuma T."/>
            <person name="Lang E."/>
        </authorList>
    </citation>
    <scope>NUCLEOTIDE SEQUENCE [LARGE SCALE GENOMIC DNA]</scope>
    <source>
        <strain evidence="1 2">MWH-Nonnen-W8red</strain>
    </source>
</reference>
<evidence type="ECO:0008006" key="3">
    <source>
        <dbReference type="Google" id="ProtNLM"/>
    </source>
</evidence>
<accession>A0A1L4D154</accession>
<dbReference type="AlphaFoldDB" id="A0A1L4D154"/>
<keyword evidence="2" id="KW-1185">Reference proteome</keyword>
<sequence length="221" mass="24771">MTSKYRFLLSLTAFSFVGTACKESPKNKNIDQNDIYHSWTLSKATCQDGTERKFNMTDGSKVEYIFSKENNSKINIFTKALEDASGNLNFVTSNMPYGSFGYNTYNASLPLNPEYGTPNNPNNLVNISISSNAILTITDNKINFIHNAENQLEWRDSVYTARKFAHSIDEKALLSTYNLDGEFVKTDKNTLVIKGTFSKDLVNCSNDPNNFESAVSLTLSK</sequence>
<proteinExistence type="predicted"/>
<dbReference type="Proteomes" id="UP000184731">
    <property type="component" value="Chromosome"/>
</dbReference>
<name>A0A1L4D154_9BACT</name>
<evidence type="ECO:0000313" key="2">
    <source>
        <dbReference type="Proteomes" id="UP000184731"/>
    </source>
</evidence>
<dbReference type="EMBL" id="CP017834">
    <property type="protein sequence ID" value="APJ03926.1"/>
    <property type="molecule type" value="Genomic_DNA"/>
</dbReference>
<gene>
    <name evidence="1" type="ORF">AXG55_08420</name>
</gene>
<protein>
    <recommendedName>
        <fullName evidence="3">Lipocalin-like domain-containing protein</fullName>
    </recommendedName>
</protein>
<dbReference type="KEGG" id="saqi:AXG55_08420"/>
<dbReference type="RefSeq" id="WP_148697671.1">
    <property type="nucleotide sequence ID" value="NZ_CP017834.1"/>
</dbReference>
<dbReference type="PROSITE" id="PS51257">
    <property type="entry name" value="PROKAR_LIPOPROTEIN"/>
    <property type="match status" value="1"/>
</dbReference>
<evidence type="ECO:0000313" key="1">
    <source>
        <dbReference type="EMBL" id="APJ03926.1"/>
    </source>
</evidence>
<organism evidence="1 2">
    <name type="scientific">Silvanigrella aquatica</name>
    <dbReference type="NCBI Taxonomy" id="1915309"/>
    <lineage>
        <taxon>Bacteria</taxon>
        <taxon>Pseudomonadati</taxon>
        <taxon>Bdellovibrionota</taxon>
        <taxon>Oligoflexia</taxon>
        <taxon>Silvanigrellales</taxon>
        <taxon>Silvanigrellaceae</taxon>
        <taxon>Silvanigrella</taxon>
    </lineage>
</organism>